<evidence type="ECO:0000256" key="1">
    <source>
        <dbReference type="SAM" id="MobiDB-lite"/>
    </source>
</evidence>
<name>A0ABX3C1J4_9MYCO</name>
<gene>
    <name evidence="2" type="ORF">BKG73_10415</name>
</gene>
<evidence type="ECO:0000313" key="3">
    <source>
        <dbReference type="Proteomes" id="UP000179621"/>
    </source>
</evidence>
<accession>A0ABX3C1J4</accession>
<proteinExistence type="predicted"/>
<evidence type="ECO:0000313" key="2">
    <source>
        <dbReference type="EMBL" id="OHU10293.1"/>
    </source>
</evidence>
<feature type="region of interest" description="Disordered" evidence="1">
    <location>
        <begin position="35"/>
        <end position="72"/>
    </location>
</feature>
<evidence type="ECO:0008006" key="4">
    <source>
        <dbReference type="Google" id="ProtNLM"/>
    </source>
</evidence>
<protein>
    <recommendedName>
        <fullName evidence="4">Serine protease</fullName>
    </recommendedName>
</protein>
<dbReference type="RefSeq" id="WP_070912663.1">
    <property type="nucleotide sequence ID" value="NZ_MLIC01000006.1"/>
</dbReference>
<keyword evidence="3" id="KW-1185">Reference proteome</keyword>
<dbReference type="InterPro" id="IPR009003">
    <property type="entry name" value="Peptidase_S1_PA"/>
</dbReference>
<reference evidence="2 3" key="1">
    <citation type="submission" date="2016-10" db="EMBL/GenBank/DDBJ databases">
        <title>Evaluation of Human, Animal and Environmental Mycobacterium chelonae Isolates by Core Genome Phylogenomic Analysis, Targeted Gene Comparison, and Anti-microbial Susceptibility Patterns: A Tale of Mistaken Identities.</title>
        <authorList>
            <person name="Fogelson S.B."/>
            <person name="Camus A.C."/>
            <person name="Lorenz W."/>
            <person name="Vasireddy R."/>
            <person name="Vasireddy S."/>
            <person name="Smith T."/>
            <person name="Brown-Elliott B.A."/>
            <person name="Wallace R.J.Jr."/>
            <person name="Hasan N.A."/>
            <person name="Reischl U."/>
            <person name="Sanchez S."/>
        </authorList>
    </citation>
    <scope>NUCLEOTIDE SEQUENCE [LARGE SCALE GENOMIC DNA]</scope>
    <source>
        <strain evidence="2 3">8528</strain>
    </source>
</reference>
<dbReference type="EMBL" id="MLIH01000011">
    <property type="protein sequence ID" value="OHU10293.1"/>
    <property type="molecule type" value="Genomic_DNA"/>
</dbReference>
<comment type="caution">
    <text evidence="2">The sequence shown here is derived from an EMBL/GenBank/DDBJ whole genome shotgun (WGS) entry which is preliminary data.</text>
</comment>
<sequence length="341" mass="34998">MRGAAVAIVAAATLTAAAAYGYWAVRSTTVRDHPVATATPTRKAPHLPRPSFLIPTPSPSQISPPAPTGASDADRRLTIAAEQTGITWAATESPHIGPGTQTYTGTGQCTANFVFTDDAHNVYIGQAAHCASTGTSKDTNGCTSVSRPLGTPVTFNRGGRPMSPGEVVGGGELIYSSWLTMQNNHEQDSNTCAYNDFALVKADMTTAAEVNPTLPYWGGPSGINTTGLPQGTTVHSYGNSSLRFGAAPLSPQTGTAQAPDPSATGWMHSLTSHTPGIPGDSGSAYLDSAGKALGTLSTLGLGIPIINNIGDIAHELAYAQEHSGISGLRLVLGTAGFTPSR</sequence>
<feature type="compositionally biased region" description="Pro residues" evidence="1">
    <location>
        <begin position="56"/>
        <end position="67"/>
    </location>
</feature>
<organism evidence="2 3">
    <name type="scientific">Mycobacteroides saopaulense</name>
    <dbReference type="NCBI Taxonomy" id="1578165"/>
    <lineage>
        <taxon>Bacteria</taxon>
        <taxon>Bacillati</taxon>
        <taxon>Actinomycetota</taxon>
        <taxon>Actinomycetes</taxon>
        <taxon>Mycobacteriales</taxon>
        <taxon>Mycobacteriaceae</taxon>
        <taxon>Mycobacteroides</taxon>
    </lineage>
</organism>
<dbReference type="Proteomes" id="UP000179621">
    <property type="component" value="Unassembled WGS sequence"/>
</dbReference>
<dbReference type="SUPFAM" id="SSF50494">
    <property type="entry name" value="Trypsin-like serine proteases"/>
    <property type="match status" value="1"/>
</dbReference>